<comment type="caution">
    <text evidence="2">The sequence shown here is derived from an EMBL/GenBank/DDBJ whole genome shotgun (WGS) entry which is preliminary data.</text>
</comment>
<keyword evidence="3" id="KW-1185">Reference proteome</keyword>
<feature type="domain" description="Hint" evidence="1">
    <location>
        <begin position="1"/>
        <end position="94"/>
    </location>
</feature>
<dbReference type="InterPro" id="IPR006141">
    <property type="entry name" value="Intein_N"/>
</dbReference>
<evidence type="ECO:0000259" key="1">
    <source>
        <dbReference type="SMART" id="SM00306"/>
    </source>
</evidence>
<dbReference type="RefSeq" id="WP_191142427.1">
    <property type="nucleotide sequence ID" value="NZ_JACXAH010000022.1"/>
</dbReference>
<dbReference type="PROSITE" id="PS50817">
    <property type="entry name" value="INTEIN_N_TER"/>
    <property type="match status" value="1"/>
</dbReference>
<sequence>MCFTAGIKVQTQDGEKPIEEIKIGDEVLAKDEKTGEQAYKEVEWLYEREVNETYQIHVGGEIIETTDEHPFWVVDVGWVKTIDLRAGDVFETADGKTLTVDQIVKKATVYNFKVKDFHTYYVSDLKVFTHNQFGTLKDSRTINFIQNTIGERFDGGGSLNGLVARMRYDPSYASSVPPISTVKYRDLPNDVRSKLSAQGVGEQTVFSLDNRRLYAARMAKVKVNARWATVEEIAEFAHVRRFSTANGGGLPHVK</sequence>
<accession>A0A926NBQ2</accession>
<dbReference type="InterPro" id="IPR003587">
    <property type="entry name" value="Hint_dom_N"/>
</dbReference>
<dbReference type="Pfam" id="PF07591">
    <property type="entry name" value="PT-HINT"/>
    <property type="match status" value="1"/>
</dbReference>
<dbReference type="Gene3D" id="2.170.16.10">
    <property type="entry name" value="Hedgehog/Intein (Hint) domain"/>
    <property type="match status" value="1"/>
</dbReference>
<dbReference type="CDD" id="cd00081">
    <property type="entry name" value="Hint"/>
    <property type="match status" value="1"/>
</dbReference>
<dbReference type="Proteomes" id="UP000661691">
    <property type="component" value="Unassembled WGS sequence"/>
</dbReference>
<evidence type="ECO:0000313" key="3">
    <source>
        <dbReference type="Proteomes" id="UP000661691"/>
    </source>
</evidence>
<dbReference type="SUPFAM" id="SSF51294">
    <property type="entry name" value="Hedgehog/intein (Hint) domain"/>
    <property type="match status" value="1"/>
</dbReference>
<name>A0A926NBQ2_9BACL</name>
<dbReference type="SMART" id="SM00306">
    <property type="entry name" value="HintN"/>
    <property type="match status" value="1"/>
</dbReference>
<dbReference type="AlphaFoldDB" id="A0A926NBQ2"/>
<organism evidence="2 3">
    <name type="scientific">Polycladospora coralii</name>
    <dbReference type="NCBI Taxonomy" id="2771432"/>
    <lineage>
        <taxon>Bacteria</taxon>
        <taxon>Bacillati</taxon>
        <taxon>Bacillota</taxon>
        <taxon>Bacilli</taxon>
        <taxon>Bacillales</taxon>
        <taxon>Thermoactinomycetaceae</taxon>
        <taxon>Polycladospora</taxon>
    </lineage>
</organism>
<gene>
    <name evidence="2" type="ORF">IC620_13185</name>
</gene>
<dbReference type="GO" id="GO:0016539">
    <property type="term" value="P:intein-mediated protein splicing"/>
    <property type="evidence" value="ECO:0007669"/>
    <property type="project" value="InterPro"/>
</dbReference>
<protein>
    <submittedName>
        <fullName evidence="2">Hint domain-containing protein</fullName>
    </submittedName>
</protein>
<evidence type="ECO:0000313" key="2">
    <source>
        <dbReference type="EMBL" id="MBD1373302.1"/>
    </source>
</evidence>
<reference evidence="2" key="1">
    <citation type="submission" date="2020-09" db="EMBL/GenBank/DDBJ databases">
        <title>A novel bacterium of genus Hazenella, isolated from South China Sea.</title>
        <authorList>
            <person name="Huang H."/>
            <person name="Mo K."/>
            <person name="Hu Y."/>
        </authorList>
    </citation>
    <scope>NUCLEOTIDE SEQUENCE</scope>
    <source>
        <strain evidence="2">IB182357</strain>
    </source>
</reference>
<proteinExistence type="predicted"/>
<dbReference type="InterPro" id="IPR036844">
    <property type="entry name" value="Hint_dom_sf"/>
</dbReference>
<dbReference type="EMBL" id="JACXAH010000022">
    <property type="protein sequence ID" value="MBD1373302.1"/>
    <property type="molecule type" value="Genomic_DNA"/>
</dbReference>